<sequence length="38" mass="4412">MTDYLVFIPNRHHLTSKACQVNSIKKEMGNIVNCFVIF</sequence>
<accession>A0A0K2SX67</accession>
<protein>
    <submittedName>
        <fullName evidence="1">Uncharacterized protein</fullName>
    </submittedName>
</protein>
<dbReference type="AlphaFoldDB" id="A0A0K2SX67"/>
<organism evidence="1">
    <name type="scientific">Lepeophtheirus salmonis</name>
    <name type="common">Salmon louse</name>
    <name type="synonym">Caligus salmonis</name>
    <dbReference type="NCBI Taxonomy" id="72036"/>
    <lineage>
        <taxon>Eukaryota</taxon>
        <taxon>Metazoa</taxon>
        <taxon>Ecdysozoa</taxon>
        <taxon>Arthropoda</taxon>
        <taxon>Crustacea</taxon>
        <taxon>Multicrustacea</taxon>
        <taxon>Hexanauplia</taxon>
        <taxon>Copepoda</taxon>
        <taxon>Siphonostomatoida</taxon>
        <taxon>Caligidae</taxon>
        <taxon>Lepeophtheirus</taxon>
    </lineage>
</organism>
<reference evidence="1" key="1">
    <citation type="submission" date="2014-05" db="EMBL/GenBank/DDBJ databases">
        <authorList>
            <person name="Chronopoulou M."/>
        </authorList>
    </citation>
    <scope>NUCLEOTIDE SEQUENCE</scope>
    <source>
        <tissue evidence="1">Whole organism</tissue>
    </source>
</reference>
<name>A0A0K2SX67_LEPSM</name>
<evidence type="ECO:0000313" key="1">
    <source>
        <dbReference type="EMBL" id="CDW17861.1"/>
    </source>
</evidence>
<proteinExistence type="predicted"/>
<dbReference type="EMBL" id="HACA01000500">
    <property type="protein sequence ID" value="CDW17861.1"/>
    <property type="molecule type" value="Transcribed_RNA"/>
</dbReference>